<dbReference type="EMBL" id="CP033433">
    <property type="protein sequence ID" value="AYQ71349.1"/>
    <property type="molecule type" value="Genomic_DNA"/>
</dbReference>
<feature type="transmembrane region" description="Helical" evidence="1">
    <location>
        <begin position="158"/>
        <end position="175"/>
    </location>
</feature>
<evidence type="ECO:0000256" key="1">
    <source>
        <dbReference type="SAM" id="Phobius"/>
    </source>
</evidence>
<dbReference type="AlphaFoldDB" id="A0A3G3JV15"/>
<reference evidence="2 3" key="1">
    <citation type="submission" date="2018-10" db="EMBL/GenBank/DDBJ databases">
        <title>Genome Sequence of Cohnella sp.</title>
        <authorList>
            <person name="Srinivasan S."/>
            <person name="Kim M.K."/>
        </authorList>
    </citation>
    <scope>NUCLEOTIDE SEQUENCE [LARGE SCALE GENOMIC DNA]</scope>
    <source>
        <strain evidence="2 3">18JY8-7</strain>
    </source>
</reference>
<dbReference type="InterPro" id="IPR053170">
    <property type="entry name" value="Transcription_regulator"/>
</dbReference>
<evidence type="ECO:0000313" key="3">
    <source>
        <dbReference type="Proteomes" id="UP000269097"/>
    </source>
</evidence>
<dbReference type="GO" id="GO:0016787">
    <property type="term" value="F:hydrolase activity"/>
    <property type="evidence" value="ECO:0007669"/>
    <property type="project" value="UniProtKB-KW"/>
</dbReference>
<name>A0A3G3JV15_9BACL</name>
<gene>
    <name evidence="2" type="ORF">EAV92_01330</name>
</gene>
<evidence type="ECO:0000313" key="2">
    <source>
        <dbReference type="EMBL" id="AYQ71349.1"/>
    </source>
</evidence>
<keyword evidence="1" id="KW-0472">Membrane</keyword>
<keyword evidence="1" id="KW-0812">Transmembrane</keyword>
<sequence>MDTGTHFVFGLGLGGLAMIDPVISSHPYGAAAILLGTVAGSNAPDLDMLLRLKSNADYIKNHRGMSHSLPAIFIWTGLITLCLTLAFRDIPWWHLGFWVFVSVVVHVFSDLFNAYGTQAYRPISKEWVKWNIIHIFDPFIFSAHVLAILLWASGSAEPRVIFPVLYVLLAIYYVWRTAVHRKLSRKVSSSDPEGRRGDRYTLLPTISPYRWNVVRRSEDGLYGVGVWERGRLHWHDTLSCDDHPAAEASKSHPDIQAFLGITPFPCASVKVQTWGYEVRWVDIRYRYRKQYPFVAVVMMDSSYRPLQSYVGWLSEDRLEKRLRMTTY</sequence>
<feature type="transmembrane region" description="Helical" evidence="1">
    <location>
        <begin position="93"/>
        <end position="112"/>
    </location>
</feature>
<dbReference type="KEGG" id="coh:EAV92_01330"/>
<keyword evidence="2" id="KW-0378">Hydrolase</keyword>
<keyword evidence="1" id="KW-1133">Transmembrane helix</keyword>
<feature type="transmembrane region" description="Helical" evidence="1">
    <location>
        <begin position="69"/>
        <end position="87"/>
    </location>
</feature>
<organism evidence="2 3">
    <name type="scientific">Cohnella candidum</name>
    <dbReference type="NCBI Taxonomy" id="2674991"/>
    <lineage>
        <taxon>Bacteria</taxon>
        <taxon>Bacillati</taxon>
        <taxon>Bacillota</taxon>
        <taxon>Bacilli</taxon>
        <taxon>Bacillales</taxon>
        <taxon>Paenibacillaceae</taxon>
        <taxon>Cohnella</taxon>
    </lineage>
</organism>
<dbReference type="Proteomes" id="UP000269097">
    <property type="component" value="Chromosome"/>
</dbReference>
<proteinExistence type="predicted"/>
<dbReference type="PANTHER" id="PTHR40031:SF1">
    <property type="entry name" value="MEMBRANE-BOUND METAL-DEPENDENT HYDROLASE"/>
    <property type="match status" value="1"/>
</dbReference>
<dbReference type="InterPro" id="IPR007404">
    <property type="entry name" value="YdjM-like"/>
</dbReference>
<feature type="transmembrane region" description="Helical" evidence="1">
    <location>
        <begin position="132"/>
        <end position="152"/>
    </location>
</feature>
<protein>
    <submittedName>
        <fullName evidence="2">Metal-dependent hydrolase</fullName>
    </submittedName>
</protein>
<dbReference type="Pfam" id="PF04307">
    <property type="entry name" value="YdjM"/>
    <property type="match status" value="1"/>
</dbReference>
<dbReference type="PANTHER" id="PTHR40031">
    <property type="entry name" value="HYPOTHETICAL MEMBRANE SPANNING PROTEIN"/>
    <property type="match status" value="1"/>
</dbReference>
<keyword evidence="3" id="KW-1185">Reference proteome</keyword>
<dbReference type="RefSeq" id="WP_123039413.1">
    <property type="nucleotide sequence ID" value="NZ_CP033433.1"/>
</dbReference>
<accession>A0A3G3JV15</accession>